<evidence type="ECO:0000313" key="1">
    <source>
        <dbReference type="EMBL" id="SNS05716.1"/>
    </source>
</evidence>
<gene>
    <name evidence="1" type="ORF">SAMN04488503_2485</name>
</gene>
<dbReference type="OrthoDB" id="5465205at2"/>
<dbReference type="Proteomes" id="UP000198324">
    <property type="component" value="Unassembled WGS sequence"/>
</dbReference>
<sequence>MAALTADRNTPIRAGEEIVYPVSAGKKCYAGGLAVMNAGTCEPGSTAVGLVSVGRFEEQVDNSLGQDGDAKVKVRRGCFRFGNSSGADEVTLSEVGAKAYIVDDATVAKTSATNTRSEAGVIVDVDDLGVWINI</sequence>
<evidence type="ECO:0008006" key="3">
    <source>
        <dbReference type="Google" id="ProtNLM"/>
    </source>
</evidence>
<protein>
    <recommendedName>
        <fullName evidence="3">Bacteriophage lambda head decoration protein D</fullName>
    </recommendedName>
</protein>
<dbReference type="RefSeq" id="WP_089274702.1">
    <property type="nucleotide sequence ID" value="NZ_FZOC01000005.1"/>
</dbReference>
<name>A0A239BD06_9BACT</name>
<proteinExistence type="predicted"/>
<evidence type="ECO:0000313" key="2">
    <source>
        <dbReference type="Proteomes" id="UP000198324"/>
    </source>
</evidence>
<reference evidence="1 2" key="1">
    <citation type="submission" date="2017-06" db="EMBL/GenBank/DDBJ databases">
        <authorList>
            <person name="Kim H.J."/>
            <person name="Triplett B.A."/>
        </authorList>
    </citation>
    <scope>NUCLEOTIDE SEQUENCE [LARGE SCALE GENOMIC DNA]</scope>
    <source>
        <strain evidence="1 2">DSM 13116</strain>
    </source>
</reference>
<dbReference type="EMBL" id="FZOC01000005">
    <property type="protein sequence ID" value="SNS05716.1"/>
    <property type="molecule type" value="Genomic_DNA"/>
</dbReference>
<accession>A0A239BD06</accession>
<keyword evidence="2" id="KW-1185">Reference proteome</keyword>
<dbReference type="AlphaFoldDB" id="A0A239BD06"/>
<organism evidence="1 2">
    <name type="scientific">Humidesulfovibrio mexicanus</name>
    <dbReference type="NCBI Taxonomy" id="147047"/>
    <lineage>
        <taxon>Bacteria</taxon>
        <taxon>Pseudomonadati</taxon>
        <taxon>Thermodesulfobacteriota</taxon>
        <taxon>Desulfovibrionia</taxon>
        <taxon>Desulfovibrionales</taxon>
        <taxon>Desulfovibrionaceae</taxon>
        <taxon>Humidesulfovibrio</taxon>
    </lineage>
</organism>